<evidence type="ECO:0000313" key="2">
    <source>
        <dbReference type="EMBL" id="RUS95616.1"/>
    </source>
</evidence>
<keyword evidence="3" id="KW-1185">Reference proteome</keyword>
<dbReference type="GO" id="GO:0003677">
    <property type="term" value="F:DNA binding"/>
    <property type="evidence" value="ECO:0007669"/>
    <property type="project" value="InterPro"/>
</dbReference>
<dbReference type="AlphaFoldDB" id="A0A433UP65"/>
<dbReference type="RefSeq" id="WP_127086939.1">
    <property type="nucleotide sequence ID" value="NZ_RSCL01000040.1"/>
</dbReference>
<dbReference type="OrthoDB" id="9795596at2"/>
<name>A0A433UP65_9CYAN</name>
<dbReference type="InterPro" id="IPR039554">
    <property type="entry name" value="HigA2-like_HTH"/>
</dbReference>
<dbReference type="EMBL" id="RSCL01000040">
    <property type="protein sequence ID" value="RUS95616.1"/>
    <property type="molecule type" value="Genomic_DNA"/>
</dbReference>
<feature type="domain" description="HigA2-like helix-turn-helix" evidence="1">
    <location>
        <begin position="10"/>
        <end position="80"/>
    </location>
</feature>
<dbReference type="InterPro" id="IPR010982">
    <property type="entry name" value="Lambda_DNA-bd_dom_sf"/>
</dbReference>
<dbReference type="CDD" id="cd00093">
    <property type="entry name" value="HTH_XRE"/>
    <property type="match status" value="1"/>
</dbReference>
<comment type="caution">
    <text evidence="2">The sequence shown here is derived from an EMBL/GenBank/DDBJ whole genome shotgun (WGS) entry which is preliminary data.</text>
</comment>
<dbReference type="InterPro" id="IPR001387">
    <property type="entry name" value="Cro/C1-type_HTH"/>
</dbReference>
<accession>A0A433UP65</accession>
<evidence type="ECO:0000259" key="1">
    <source>
        <dbReference type="Pfam" id="PF13744"/>
    </source>
</evidence>
<dbReference type="SUPFAM" id="SSF47413">
    <property type="entry name" value="lambda repressor-like DNA-binding domains"/>
    <property type="match status" value="1"/>
</dbReference>
<organism evidence="2 3">
    <name type="scientific">Dulcicalothrix desertica PCC 7102</name>
    <dbReference type="NCBI Taxonomy" id="232991"/>
    <lineage>
        <taxon>Bacteria</taxon>
        <taxon>Bacillati</taxon>
        <taxon>Cyanobacteriota</taxon>
        <taxon>Cyanophyceae</taxon>
        <taxon>Nostocales</taxon>
        <taxon>Calotrichaceae</taxon>
        <taxon>Dulcicalothrix</taxon>
    </lineage>
</organism>
<reference evidence="2" key="2">
    <citation type="journal article" date="2019" name="Genome Biol. Evol.">
        <title>Day and night: Metabolic profiles and evolutionary relationships of six axenic non-marine cyanobacteria.</title>
        <authorList>
            <person name="Will S.E."/>
            <person name="Henke P."/>
            <person name="Boedeker C."/>
            <person name="Huang S."/>
            <person name="Brinkmann H."/>
            <person name="Rohde M."/>
            <person name="Jarek M."/>
            <person name="Friedl T."/>
            <person name="Seufert S."/>
            <person name="Schumacher M."/>
            <person name="Overmann J."/>
            <person name="Neumann-Schaal M."/>
            <person name="Petersen J."/>
        </authorList>
    </citation>
    <scope>NUCLEOTIDE SEQUENCE [LARGE SCALE GENOMIC DNA]</scope>
    <source>
        <strain evidence="2">PCC 7102</strain>
    </source>
</reference>
<dbReference type="Gene3D" id="1.10.260.40">
    <property type="entry name" value="lambda repressor-like DNA-binding domains"/>
    <property type="match status" value="1"/>
</dbReference>
<proteinExistence type="predicted"/>
<gene>
    <name evidence="2" type="ORF">DSM106972_089720</name>
</gene>
<protein>
    <recommendedName>
        <fullName evidence="1">HigA2-like helix-turn-helix domain-containing protein</fullName>
    </recommendedName>
</protein>
<evidence type="ECO:0000313" key="3">
    <source>
        <dbReference type="Proteomes" id="UP000271624"/>
    </source>
</evidence>
<reference evidence="2" key="1">
    <citation type="submission" date="2018-12" db="EMBL/GenBank/DDBJ databases">
        <authorList>
            <person name="Will S."/>
            <person name="Neumann-Schaal M."/>
            <person name="Henke P."/>
        </authorList>
    </citation>
    <scope>NUCLEOTIDE SEQUENCE</scope>
    <source>
        <strain evidence="2">PCC 7102</strain>
    </source>
</reference>
<dbReference type="Pfam" id="PF13744">
    <property type="entry name" value="HTH_37"/>
    <property type="match status" value="1"/>
</dbReference>
<sequence length="84" mass="9391">MTMTQGGDNVFEDLGFGAEEAADLKARADLMIKLRRYILNQGLTTEQAAALLGETQRQINNLMNGEIDLFSVEKLINMLVKTRM</sequence>
<dbReference type="Proteomes" id="UP000271624">
    <property type="component" value="Unassembled WGS sequence"/>
</dbReference>